<keyword evidence="1" id="KW-1133">Transmembrane helix</keyword>
<keyword evidence="1" id="KW-0472">Membrane</keyword>
<organism evidence="2 3">
    <name type="scientific">Micromonospora gifhornensis</name>
    <dbReference type="NCBI Taxonomy" id="84594"/>
    <lineage>
        <taxon>Bacteria</taxon>
        <taxon>Bacillati</taxon>
        <taxon>Actinomycetota</taxon>
        <taxon>Actinomycetes</taxon>
        <taxon>Micromonosporales</taxon>
        <taxon>Micromonosporaceae</taxon>
        <taxon>Micromonospora</taxon>
    </lineage>
</organism>
<keyword evidence="1" id="KW-0812">Transmembrane</keyword>
<reference evidence="2 3" key="1">
    <citation type="submission" date="2021-01" db="EMBL/GenBank/DDBJ databases">
        <title>Whole genome shotgun sequence of Verrucosispora gifhornensis NBRC 16317.</title>
        <authorList>
            <person name="Komaki H."/>
            <person name="Tamura T."/>
        </authorList>
    </citation>
    <scope>NUCLEOTIDE SEQUENCE [LARGE SCALE GENOMIC DNA]</scope>
    <source>
        <strain evidence="2 3">NBRC 16317</strain>
    </source>
</reference>
<protein>
    <submittedName>
        <fullName evidence="2">Uncharacterized protein</fullName>
    </submittedName>
</protein>
<evidence type="ECO:0000313" key="3">
    <source>
        <dbReference type="Proteomes" id="UP000647860"/>
    </source>
</evidence>
<sequence>MELAQVVHTAVAAAADRIAATGTGHHTDTTADHLYRSIASRLHTTVIGTHLLRELENQPTDPTARRDTTRAVTVEAEADPQFAAELHHLVDQLTRDLPPAYRPHHEPPPHRQPNAVVILLIAAVAAVLLTINGIILVNLVLPHAGLTESARLNKLAGTWTSGEPPHDDRITIRRNGTFAITDPNWSCPGRVTSPARSRYVLEMDCGIFRTSFDGKLNLLGDKLTLTAPGSPETTVLTRE</sequence>
<keyword evidence="3" id="KW-1185">Reference proteome</keyword>
<gene>
    <name evidence="2" type="ORF">Vgi01_22380</name>
</gene>
<proteinExistence type="predicted"/>
<name>A0ABQ4ICE3_9ACTN</name>
<evidence type="ECO:0000313" key="2">
    <source>
        <dbReference type="EMBL" id="GIJ15554.1"/>
    </source>
</evidence>
<accession>A0ABQ4ICE3</accession>
<dbReference type="EMBL" id="BOPA01000016">
    <property type="protein sequence ID" value="GIJ15554.1"/>
    <property type="molecule type" value="Genomic_DNA"/>
</dbReference>
<comment type="caution">
    <text evidence="2">The sequence shown here is derived from an EMBL/GenBank/DDBJ whole genome shotgun (WGS) entry which is preliminary data.</text>
</comment>
<dbReference type="Proteomes" id="UP000647860">
    <property type="component" value="Unassembled WGS sequence"/>
</dbReference>
<dbReference type="RefSeq" id="WP_204290958.1">
    <property type="nucleotide sequence ID" value="NZ_BAAAGZ010000005.1"/>
</dbReference>
<evidence type="ECO:0000256" key="1">
    <source>
        <dbReference type="SAM" id="Phobius"/>
    </source>
</evidence>
<feature type="transmembrane region" description="Helical" evidence="1">
    <location>
        <begin position="115"/>
        <end position="141"/>
    </location>
</feature>